<name>A0A3N2D946_9MICO</name>
<dbReference type="InterPro" id="IPR049492">
    <property type="entry name" value="BD-FAE-like_dom"/>
</dbReference>
<proteinExistence type="predicted"/>
<reference evidence="3 4" key="1">
    <citation type="submission" date="2018-11" db="EMBL/GenBank/DDBJ databases">
        <title>Sequencing the genomes of 1000 actinobacteria strains.</title>
        <authorList>
            <person name="Klenk H.-P."/>
        </authorList>
    </citation>
    <scope>NUCLEOTIDE SEQUENCE [LARGE SCALE GENOMIC DNA]</scope>
    <source>
        <strain evidence="3 4">DSM 13521</strain>
    </source>
</reference>
<evidence type="ECO:0000313" key="3">
    <source>
        <dbReference type="EMBL" id="ROR96317.1"/>
    </source>
</evidence>
<dbReference type="Proteomes" id="UP000275356">
    <property type="component" value="Unassembled WGS sequence"/>
</dbReference>
<evidence type="ECO:0000259" key="2">
    <source>
        <dbReference type="Pfam" id="PF20434"/>
    </source>
</evidence>
<dbReference type="InterPro" id="IPR050300">
    <property type="entry name" value="GDXG_lipolytic_enzyme"/>
</dbReference>
<comment type="caution">
    <text evidence="3">The sequence shown here is derived from an EMBL/GenBank/DDBJ whole genome shotgun (WGS) entry which is preliminary data.</text>
</comment>
<dbReference type="EMBL" id="RKHQ01000001">
    <property type="protein sequence ID" value="ROR96317.1"/>
    <property type="molecule type" value="Genomic_DNA"/>
</dbReference>
<dbReference type="Pfam" id="PF20434">
    <property type="entry name" value="BD-FAE"/>
    <property type="match status" value="1"/>
</dbReference>
<dbReference type="PANTHER" id="PTHR48081">
    <property type="entry name" value="AB HYDROLASE SUPERFAMILY PROTEIN C4A8.06C"/>
    <property type="match status" value="1"/>
</dbReference>
<organism evidence="3 4">
    <name type="scientific">Salana multivorans</name>
    <dbReference type="NCBI Taxonomy" id="120377"/>
    <lineage>
        <taxon>Bacteria</taxon>
        <taxon>Bacillati</taxon>
        <taxon>Actinomycetota</taxon>
        <taxon>Actinomycetes</taxon>
        <taxon>Micrococcales</taxon>
        <taxon>Beutenbergiaceae</taxon>
        <taxon>Salana</taxon>
    </lineage>
</organism>
<keyword evidence="1" id="KW-0378">Hydrolase</keyword>
<keyword evidence="4" id="KW-1185">Reference proteome</keyword>
<dbReference type="GO" id="GO:0016787">
    <property type="term" value="F:hydrolase activity"/>
    <property type="evidence" value="ECO:0007669"/>
    <property type="project" value="UniProtKB-KW"/>
</dbReference>
<protein>
    <submittedName>
        <fullName evidence="3">Acetyl esterase/lipase</fullName>
    </submittedName>
</protein>
<dbReference type="RefSeq" id="WP_170169353.1">
    <property type="nucleotide sequence ID" value="NZ_RKHQ01000001.1"/>
</dbReference>
<gene>
    <name evidence="3" type="ORF">EDD28_0900</name>
</gene>
<evidence type="ECO:0000313" key="4">
    <source>
        <dbReference type="Proteomes" id="UP000275356"/>
    </source>
</evidence>
<dbReference type="InterPro" id="IPR029058">
    <property type="entry name" value="AB_hydrolase_fold"/>
</dbReference>
<dbReference type="PANTHER" id="PTHR48081:SF13">
    <property type="entry name" value="ALPHA_BETA HYDROLASE"/>
    <property type="match status" value="1"/>
</dbReference>
<evidence type="ECO:0000256" key="1">
    <source>
        <dbReference type="ARBA" id="ARBA00022801"/>
    </source>
</evidence>
<sequence length="307" mass="32864">MRTERYIEPRDVPLDQFPASRVGAARMQDLASAPSASHPRVHLGVEYARVAGSPLHLQVIVPPGDGEDDRLPLVLYVPGSGWGPQDLGQHLAALIAFARRGFVVAVVEYRPSDLAPFPAQVQDAVSALAFMRANAGRFGVDPDRVVAWGDSSGAHTSLLLAYGLEDPYFSGQDCGSSSVRCVVDYFGPTDLATMNDEPSICDHLGAESPEGVLMGGVDVLSAGERLERSRVLGQRARSRARPRVLILHGDRDRVVGFGQSATFADAVAEDGDEVELYRVIGADHGGSVFWADGTLDLVESFVRAALD</sequence>
<accession>A0A3N2D946</accession>
<feature type="domain" description="BD-FAE-like" evidence="2">
    <location>
        <begin position="67"/>
        <end position="265"/>
    </location>
</feature>
<dbReference type="SUPFAM" id="SSF53474">
    <property type="entry name" value="alpha/beta-Hydrolases"/>
    <property type="match status" value="1"/>
</dbReference>
<dbReference type="AlphaFoldDB" id="A0A3N2D946"/>
<dbReference type="Gene3D" id="3.40.50.1820">
    <property type="entry name" value="alpha/beta hydrolase"/>
    <property type="match status" value="1"/>
</dbReference>